<keyword evidence="1" id="KW-0677">Repeat</keyword>
<dbReference type="AlphaFoldDB" id="A0A9K3M3C6"/>
<comment type="caution">
    <text evidence="3">The sequence shown here is derived from an EMBL/GenBank/DDBJ whole genome shotgun (WGS) entry which is preliminary data.</text>
</comment>
<dbReference type="EMBL" id="JAGRRH010000002">
    <property type="protein sequence ID" value="KAG7373014.1"/>
    <property type="molecule type" value="Genomic_DNA"/>
</dbReference>
<protein>
    <submittedName>
        <fullName evidence="3">2-isopropylmalate synthase</fullName>
    </submittedName>
</protein>
<dbReference type="SMART" id="SM00698">
    <property type="entry name" value="MORN"/>
    <property type="match status" value="6"/>
</dbReference>
<dbReference type="Pfam" id="PF02493">
    <property type="entry name" value="MORN"/>
    <property type="match status" value="5"/>
</dbReference>
<organism evidence="3 4">
    <name type="scientific">Nitzschia inconspicua</name>
    <dbReference type="NCBI Taxonomy" id="303405"/>
    <lineage>
        <taxon>Eukaryota</taxon>
        <taxon>Sar</taxon>
        <taxon>Stramenopiles</taxon>
        <taxon>Ochrophyta</taxon>
        <taxon>Bacillariophyta</taxon>
        <taxon>Bacillariophyceae</taxon>
        <taxon>Bacillariophycidae</taxon>
        <taxon>Bacillariales</taxon>
        <taxon>Bacillariaceae</taxon>
        <taxon>Nitzschia</taxon>
    </lineage>
</organism>
<keyword evidence="4" id="KW-1185">Reference proteome</keyword>
<dbReference type="PANTHER" id="PTHR23084">
    <property type="entry name" value="PHOSPHATIDYLINOSITOL-4-PHOSPHATE 5-KINASE RELATED"/>
    <property type="match status" value="1"/>
</dbReference>
<evidence type="ECO:0000256" key="2">
    <source>
        <dbReference type="SAM" id="MobiDB-lite"/>
    </source>
</evidence>
<evidence type="ECO:0000313" key="4">
    <source>
        <dbReference type="Proteomes" id="UP000693970"/>
    </source>
</evidence>
<dbReference type="SMART" id="SM00612">
    <property type="entry name" value="Kelch"/>
    <property type="match status" value="3"/>
</dbReference>
<feature type="compositionally biased region" description="Polar residues" evidence="2">
    <location>
        <begin position="104"/>
        <end position="115"/>
    </location>
</feature>
<evidence type="ECO:0000313" key="3">
    <source>
        <dbReference type="EMBL" id="KAG7373014.1"/>
    </source>
</evidence>
<name>A0A9K3M3C6_9STRA</name>
<feature type="region of interest" description="Disordered" evidence="2">
    <location>
        <begin position="1"/>
        <end position="126"/>
    </location>
</feature>
<evidence type="ECO:0000256" key="1">
    <source>
        <dbReference type="ARBA" id="ARBA00022737"/>
    </source>
</evidence>
<feature type="compositionally biased region" description="Polar residues" evidence="2">
    <location>
        <begin position="587"/>
        <end position="606"/>
    </location>
</feature>
<sequence>MTEAQDTLSPTAIHSSGKDHSSTKTLGLLEEQRQLQETEFESSASISVATITSTITPTPTTTPSPSPTQKGLPYGRIQHHWDIPLSSPPLTPPPPKNPSKHKQLSTTSPHEQSMMKSIRSPFGSNGSAISTIKGMEWKRLQPCAVARLDMASTVVMKERTDKTNKPTKHHSSSPLPFGVLVVGGRSEELDLQAMDNVELLEWSSKRWRQLPSLNQSRCGCAVAAVETTFYVFGGVGATSLEDISWVETLEMGGKAWIPIVTSPMPTSRWHPAAVSLPHHEEIVVLGGRDPKHWTELDTVHSFDTETHQWTSLTSMSRPRFACGATRITDSKLIVCGGYDGNEWCASCEMFDITENKWHPVQDMPLSGLQFITATTLTDEFVLVSGQRDDLGEGGSVWIVYQIPTNDWFTLPVFPPNVAEELVGCTLAAIGGKYVLAVGGTDADGLPTKNTRISTNVMTVVHVVMNGGLVPTHVEDVTIQSYHSNSSGSRQTDPTASTRGSRSYSQRQLAPTNSLSNLKSPKLGYCDSYPLWTGPVSHIQLVDQSSSVHSGHSLESGSEEGSTQFLDCSYEDILAQYSASTGMDTASYQLTSPTRSTRPKKNSSSQSIKKRETVHDIQIIDGNGMSVIYSGHVVGGRPSGKGRMTWENGDSYSGGFKHGQRHGKGCQSYANGRQYEGRFVSNYAHDPNGSMTWKDGTLYVGAFVQGKRTGNGIQRFPTGVRYEGEFVNGKYHGHGVCSFADGSMYTGEWIHGKAHGTGVLRDRHRTILYSGMWQNDSPVEER</sequence>
<dbReference type="InterPro" id="IPR003409">
    <property type="entry name" value="MORN"/>
</dbReference>
<proteinExistence type="predicted"/>
<dbReference type="PANTHER" id="PTHR23084:SF263">
    <property type="entry name" value="MORN REPEAT-CONTAINING PROTEIN 1"/>
    <property type="match status" value="1"/>
</dbReference>
<feature type="compositionally biased region" description="Low complexity" evidence="2">
    <location>
        <begin position="37"/>
        <end position="59"/>
    </location>
</feature>
<gene>
    <name evidence="3" type="ORF">IV203_033738</name>
</gene>
<dbReference type="Proteomes" id="UP000693970">
    <property type="component" value="Unassembled WGS sequence"/>
</dbReference>
<dbReference type="Pfam" id="PF24681">
    <property type="entry name" value="Kelch_KLHDC2_KLHL20_DRC7"/>
    <property type="match status" value="1"/>
</dbReference>
<reference evidence="3" key="2">
    <citation type="submission" date="2021-04" db="EMBL/GenBank/DDBJ databases">
        <authorList>
            <person name="Podell S."/>
        </authorList>
    </citation>
    <scope>NUCLEOTIDE SEQUENCE</scope>
    <source>
        <strain evidence="3">Hildebrandi</strain>
    </source>
</reference>
<dbReference type="InterPro" id="IPR006652">
    <property type="entry name" value="Kelch_1"/>
</dbReference>
<reference evidence="3" key="1">
    <citation type="journal article" date="2021" name="Sci. Rep.">
        <title>Diploid genomic architecture of Nitzschia inconspicua, an elite biomass production diatom.</title>
        <authorList>
            <person name="Oliver A."/>
            <person name="Podell S."/>
            <person name="Pinowska A."/>
            <person name="Traller J.C."/>
            <person name="Smith S.R."/>
            <person name="McClure R."/>
            <person name="Beliaev A."/>
            <person name="Bohutskyi P."/>
            <person name="Hill E.A."/>
            <person name="Rabines A."/>
            <person name="Zheng H."/>
            <person name="Allen L.Z."/>
            <person name="Kuo A."/>
            <person name="Grigoriev I.V."/>
            <person name="Allen A.E."/>
            <person name="Hazlebeck D."/>
            <person name="Allen E.E."/>
        </authorList>
    </citation>
    <scope>NUCLEOTIDE SEQUENCE</scope>
    <source>
        <strain evidence="3">Hildebrandi</strain>
    </source>
</reference>
<feature type="compositionally biased region" description="Pro residues" evidence="2">
    <location>
        <begin position="86"/>
        <end position="97"/>
    </location>
</feature>
<feature type="compositionally biased region" description="Polar residues" evidence="2">
    <location>
        <begin position="1"/>
        <end position="14"/>
    </location>
</feature>
<dbReference type="OrthoDB" id="42911at2759"/>
<accession>A0A9K3M3C6</accession>
<feature type="region of interest" description="Disordered" evidence="2">
    <location>
        <begin position="481"/>
        <end position="515"/>
    </location>
</feature>
<feature type="region of interest" description="Disordered" evidence="2">
    <location>
        <begin position="587"/>
        <end position="611"/>
    </location>
</feature>